<dbReference type="Proteomes" id="UP000230052">
    <property type="component" value="Unassembled WGS sequence"/>
</dbReference>
<reference evidence="2 3" key="1">
    <citation type="submission" date="2017-09" db="EMBL/GenBank/DDBJ databases">
        <title>Depth-based differentiation of microbial function through sediment-hosted aquifers and enrichment of novel symbionts in the deep terrestrial subsurface.</title>
        <authorList>
            <person name="Probst A.J."/>
            <person name="Ladd B."/>
            <person name="Jarett J.K."/>
            <person name="Geller-Mcgrath D.E."/>
            <person name="Sieber C.M."/>
            <person name="Emerson J.B."/>
            <person name="Anantharaman K."/>
            <person name="Thomas B.C."/>
            <person name="Malmstrom R."/>
            <person name="Stieglmeier M."/>
            <person name="Klingl A."/>
            <person name="Woyke T."/>
            <person name="Ryan C.M."/>
            <person name="Banfield J.F."/>
        </authorList>
    </citation>
    <scope>NUCLEOTIDE SEQUENCE [LARGE SCALE GENOMIC DNA]</scope>
    <source>
        <strain evidence="2">CG07_land_8_20_14_0_80_42_15</strain>
    </source>
</reference>
<dbReference type="GO" id="GO:0004518">
    <property type="term" value="F:nuclease activity"/>
    <property type="evidence" value="ECO:0007669"/>
    <property type="project" value="InterPro"/>
</dbReference>
<dbReference type="EMBL" id="PEWV01000056">
    <property type="protein sequence ID" value="PIU41448.1"/>
    <property type="molecule type" value="Genomic_DNA"/>
</dbReference>
<dbReference type="PROSITE" id="PS51658">
    <property type="entry name" value="BFN"/>
    <property type="match status" value="1"/>
</dbReference>
<dbReference type="AlphaFoldDB" id="A0A2J0KSD3"/>
<evidence type="ECO:0000313" key="2">
    <source>
        <dbReference type="EMBL" id="PIU41448.1"/>
    </source>
</evidence>
<accession>A0A2J0KSD3</accession>
<dbReference type="PANTHER" id="PTHR15160:SF1">
    <property type="entry name" value="VON HIPPEL-LINDAU DISEASE TUMOR SUPPRESSOR"/>
    <property type="match status" value="1"/>
</dbReference>
<dbReference type="Pfam" id="PF02577">
    <property type="entry name" value="BFN_dom"/>
    <property type="match status" value="1"/>
</dbReference>
<protein>
    <recommendedName>
        <fullName evidence="1">BFN domain-containing protein</fullName>
    </recommendedName>
</protein>
<organism evidence="2 3">
    <name type="scientific">Candidatus Aquitaenariimonas noxiae</name>
    <dbReference type="NCBI Taxonomy" id="1974741"/>
    <lineage>
        <taxon>Bacteria</taxon>
        <taxon>Pseudomonadati</taxon>
        <taxon>Candidatus Omnitrophota</taxon>
        <taxon>Candidatus Aquitaenariimonas</taxon>
    </lineage>
</organism>
<dbReference type="InterPro" id="IPR003729">
    <property type="entry name" value="Bi_nuclease_dom"/>
</dbReference>
<proteinExistence type="predicted"/>
<dbReference type="Gene3D" id="3.10.690.10">
    <property type="entry name" value="Bifunctional nuclease domain"/>
    <property type="match status" value="1"/>
</dbReference>
<sequence>MKDTKTIKKAKIFSIILMPQVHQYVAILEEIDGTRLLPIWIGVNEGNAIAMHMEKQKMPRPMTHDLLAGILNKVGVKVEKIVISDLKENTYYATLYIKLDGKSYEIDARPSDSMAIAVRTDSPIFIEEKVFEKCPVIRKPITDQEIEEFKTKLKDLKPEDFFNKT</sequence>
<dbReference type="PANTHER" id="PTHR15160">
    <property type="entry name" value="VON HIPPEL-LINDAU PROTEIN"/>
    <property type="match status" value="1"/>
</dbReference>
<name>A0A2J0KSD3_9BACT</name>
<dbReference type="InterPro" id="IPR036104">
    <property type="entry name" value="BFN_sf"/>
</dbReference>
<comment type="caution">
    <text evidence="2">The sequence shown here is derived from an EMBL/GenBank/DDBJ whole genome shotgun (WGS) entry which is preliminary data.</text>
</comment>
<dbReference type="SUPFAM" id="SSF103256">
    <property type="entry name" value="Hypothetical protein TM0160"/>
    <property type="match status" value="1"/>
</dbReference>
<evidence type="ECO:0000313" key="3">
    <source>
        <dbReference type="Proteomes" id="UP000230052"/>
    </source>
</evidence>
<gene>
    <name evidence="2" type="ORF">COS99_05335</name>
</gene>
<feature type="domain" description="BFN" evidence="1">
    <location>
        <begin position="7"/>
        <end position="138"/>
    </location>
</feature>
<evidence type="ECO:0000259" key="1">
    <source>
        <dbReference type="PROSITE" id="PS51658"/>
    </source>
</evidence>